<feature type="domain" description="Isopropylmalate dehydrogenase-like" evidence="4">
    <location>
        <begin position="23"/>
        <end position="433"/>
    </location>
</feature>
<protein>
    <submittedName>
        <fullName evidence="5">Isocitrate/isopropylmalate dehydrogenase</fullName>
    </submittedName>
</protein>
<evidence type="ECO:0000313" key="6">
    <source>
        <dbReference type="Proteomes" id="UP001519305"/>
    </source>
</evidence>
<dbReference type="SUPFAM" id="SSF53659">
    <property type="entry name" value="Isocitrate/Isopropylmalate dehydrogenase-like"/>
    <property type="match status" value="1"/>
</dbReference>
<comment type="caution">
    <text evidence="5">The sequence shown here is derived from an EMBL/GenBank/DDBJ whole genome shotgun (WGS) entry which is preliminary data.</text>
</comment>
<evidence type="ECO:0000313" key="5">
    <source>
        <dbReference type="EMBL" id="MBP2331302.1"/>
    </source>
</evidence>
<comment type="similarity">
    <text evidence="1">Belongs to the isocitrate and isopropylmalate dehydrogenases family.</text>
</comment>
<organism evidence="5 6">
    <name type="scientific">Corynebacterium freneyi</name>
    <dbReference type="NCBI Taxonomy" id="134034"/>
    <lineage>
        <taxon>Bacteria</taxon>
        <taxon>Bacillati</taxon>
        <taxon>Actinomycetota</taxon>
        <taxon>Actinomycetes</taxon>
        <taxon>Mycobacteriales</taxon>
        <taxon>Corynebacteriaceae</taxon>
        <taxon>Corynebacterium</taxon>
    </lineage>
</organism>
<dbReference type="InterPro" id="IPR024084">
    <property type="entry name" value="IsoPropMal-DH-like_dom"/>
</dbReference>
<feature type="region of interest" description="Disordered" evidence="3">
    <location>
        <begin position="137"/>
        <end position="167"/>
    </location>
</feature>
<dbReference type="RefSeq" id="WP_342356245.1">
    <property type="nucleotide sequence ID" value="NZ_JAGINY010000001.1"/>
</dbReference>
<evidence type="ECO:0000256" key="2">
    <source>
        <dbReference type="ARBA" id="ARBA00023002"/>
    </source>
</evidence>
<evidence type="ECO:0000256" key="3">
    <source>
        <dbReference type="SAM" id="MobiDB-lite"/>
    </source>
</evidence>
<name>A0ABS4U3R0_9CORY</name>
<dbReference type="Gene3D" id="3.40.718.10">
    <property type="entry name" value="Isopropylmalate Dehydrogenase"/>
    <property type="match status" value="1"/>
</dbReference>
<reference evidence="5 6" key="1">
    <citation type="submission" date="2021-03" db="EMBL/GenBank/DDBJ databases">
        <title>Sequencing the genomes of 1000 actinobacteria strains.</title>
        <authorList>
            <person name="Klenk H.-P."/>
        </authorList>
    </citation>
    <scope>NUCLEOTIDE SEQUENCE [LARGE SCALE GENOMIC DNA]</scope>
    <source>
        <strain evidence="5 6">DSM 44506</strain>
    </source>
</reference>
<dbReference type="PANTHER" id="PTHR11835:SF34">
    <property type="entry name" value="ISOCITRATE DEHYDROGENASE [NAD] SUBUNIT ALPHA, MITOCHONDRIAL"/>
    <property type="match status" value="1"/>
</dbReference>
<accession>A0ABS4U3R0</accession>
<dbReference type="Pfam" id="PF00180">
    <property type="entry name" value="Iso_dh"/>
    <property type="match status" value="1"/>
</dbReference>
<keyword evidence="2" id="KW-0560">Oxidoreductase</keyword>
<feature type="compositionally biased region" description="Low complexity" evidence="3">
    <location>
        <begin position="143"/>
        <end position="166"/>
    </location>
</feature>
<evidence type="ECO:0000259" key="4">
    <source>
        <dbReference type="SMART" id="SM01329"/>
    </source>
</evidence>
<dbReference type="PANTHER" id="PTHR11835">
    <property type="entry name" value="DECARBOXYLATING DEHYDROGENASES-ISOCITRATE, ISOPROPYLMALATE, TARTRATE"/>
    <property type="match status" value="1"/>
</dbReference>
<dbReference type="EMBL" id="JAGINY010000001">
    <property type="protein sequence ID" value="MBP2331302.1"/>
    <property type="molecule type" value="Genomic_DNA"/>
</dbReference>
<dbReference type="Proteomes" id="UP001519305">
    <property type="component" value="Unassembled WGS sequence"/>
</dbReference>
<keyword evidence="6" id="KW-1185">Reference proteome</keyword>
<evidence type="ECO:0000256" key="1">
    <source>
        <dbReference type="ARBA" id="ARBA00007769"/>
    </source>
</evidence>
<proteinExistence type="inferred from homology"/>
<dbReference type="SMART" id="SM01329">
    <property type="entry name" value="Iso_dh"/>
    <property type="match status" value="1"/>
</dbReference>
<gene>
    <name evidence="5" type="ORF">JOF33_000001</name>
</gene>
<feature type="non-terminal residue" evidence="5">
    <location>
        <position position="1"/>
    </location>
</feature>
<sequence>VMSTTADSDAETPAAATRPGRHRIVLLPGDGIGPEIVDACRPVLATAFPTWDFTDAPIGWECWRTGGDPVPPQTWRALESSDAALMAAITSKPAREAEAELAADLRGTGLTYRSPVLQLRQRLDLFANVRPVEDVLHDEPTRTSHAAASASPSTVSGPSSAPSSEPRFGFTVVRENTEGLYSHDFSMRGATGRDSTSAADPAMAGIWEAVAHDPTVARSTPEDTAVALRVTTGFAWRRLLRTAATLTGRAADPSLRLVTVADKPNILRESGAIIRDAVEEVAAEFPDVDFDIANADAVAMRMVTQPRSFDVIAAENLLGDMLSDLGAGLMGGLGLPSSGNIGADRAVFEPVHGSAPDIAGRGVANPAAFLLSAAMCADHLAHRSDDRNHSDDAANDLRHRATRLRAAVIATLKTNPTPDLGGTNTTSGFAGDVVARLTS</sequence>